<evidence type="ECO:0000313" key="2">
    <source>
        <dbReference type="Proteomes" id="UP000198432"/>
    </source>
</evidence>
<dbReference type="AlphaFoldDB" id="A0A239HEA2"/>
<accession>A0A239HEA2</accession>
<keyword evidence="2" id="KW-1185">Reference proteome</keyword>
<dbReference type="Proteomes" id="UP000198432">
    <property type="component" value="Unassembled WGS sequence"/>
</dbReference>
<proteinExistence type="predicted"/>
<dbReference type="EMBL" id="FZOQ01000013">
    <property type="protein sequence ID" value="SNS78584.1"/>
    <property type="molecule type" value="Genomic_DNA"/>
</dbReference>
<gene>
    <name evidence="1" type="ORF">SAMN06296052_11366</name>
</gene>
<sequence>MNLLFAVVFVYGCSNQPDATVEELGAPEVQLQSRQDSTYQLSFAGLEVEIAPQKGGRITSLQMGGKELFASFDTLSFGSTFWPSPQGAWGWPPSYPLDAAPYTATVPDKVLRMVSRRDEKLGWQFEKDITLLPEDTAVSITYTIRNIADTVQQVAPWQNSRIEKKGLVFFPKGKQPLTQGQHFKTVPVQEKDGIVWLSLQPDMLSEGEKLITDGAEGWLAYANDGLLLVKQFEDVAPQQQAPGEGDVEIYVAKSGANFTEIEPQGPYQTLQPGEELTWTVKWYVRELKQAIEAGNPALVQQARNLIRE</sequence>
<evidence type="ECO:0008006" key="3">
    <source>
        <dbReference type="Google" id="ProtNLM"/>
    </source>
</evidence>
<organism evidence="1 2">
    <name type="scientific">Pontibacter ummariensis</name>
    <dbReference type="NCBI Taxonomy" id="1610492"/>
    <lineage>
        <taxon>Bacteria</taxon>
        <taxon>Pseudomonadati</taxon>
        <taxon>Bacteroidota</taxon>
        <taxon>Cytophagia</taxon>
        <taxon>Cytophagales</taxon>
        <taxon>Hymenobacteraceae</taxon>
        <taxon>Pontibacter</taxon>
    </lineage>
</organism>
<dbReference type="InterPro" id="IPR025488">
    <property type="entry name" value="DUF4380"/>
</dbReference>
<protein>
    <recommendedName>
        <fullName evidence="3">DUF4380 domain-containing protein</fullName>
    </recommendedName>
</protein>
<dbReference type="Pfam" id="PF14315">
    <property type="entry name" value="DUF4380"/>
    <property type="match status" value="1"/>
</dbReference>
<dbReference type="RefSeq" id="WP_179223057.1">
    <property type="nucleotide sequence ID" value="NZ_FZOQ01000013.1"/>
</dbReference>
<reference evidence="2" key="1">
    <citation type="submission" date="2017-06" db="EMBL/GenBank/DDBJ databases">
        <authorList>
            <person name="Varghese N."/>
            <person name="Submissions S."/>
        </authorList>
    </citation>
    <scope>NUCLEOTIDE SEQUENCE [LARGE SCALE GENOMIC DNA]</scope>
    <source>
        <strain evidence="2">NKM1</strain>
    </source>
</reference>
<evidence type="ECO:0000313" key="1">
    <source>
        <dbReference type="EMBL" id="SNS78584.1"/>
    </source>
</evidence>
<name>A0A239HEA2_9BACT</name>